<feature type="region of interest" description="Disordered" evidence="1">
    <location>
        <begin position="493"/>
        <end position="514"/>
    </location>
</feature>
<organism evidence="2 3">
    <name type="scientific">Pestalotiopsis fici (strain W106-1 / CGMCC3.15140)</name>
    <dbReference type="NCBI Taxonomy" id="1229662"/>
    <lineage>
        <taxon>Eukaryota</taxon>
        <taxon>Fungi</taxon>
        <taxon>Dikarya</taxon>
        <taxon>Ascomycota</taxon>
        <taxon>Pezizomycotina</taxon>
        <taxon>Sordariomycetes</taxon>
        <taxon>Xylariomycetidae</taxon>
        <taxon>Amphisphaeriales</taxon>
        <taxon>Sporocadaceae</taxon>
        <taxon>Pestalotiopsis</taxon>
    </lineage>
</organism>
<evidence type="ECO:0000256" key="1">
    <source>
        <dbReference type="SAM" id="MobiDB-lite"/>
    </source>
</evidence>
<keyword evidence="3" id="KW-1185">Reference proteome</keyword>
<dbReference type="AlphaFoldDB" id="W3WL09"/>
<reference evidence="3" key="1">
    <citation type="journal article" date="2015" name="BMC Genomics">
        <title>Genomic and transcriptomic analysis of the endophytic fungus Pestalotiopsis fici reveals its lifestyle and high potential for synthesis of natural products.</title>
        <authorList>
            <person name="Wang X."/>
            <person name="Zhang X."/>
            <person name="Liu L."/>
            <person name="Xiang M."/>
            <person name="Wang W."/>
            <person name="Sun X."/>
            <person name="Che Y."/>
            <person name="Guo L."/>
            <person name="Liu G."/>
            <person name="Guo L."/>
            <person name="Wang C."/>
            <person name="Yin W.B."/>
            <person name="Stadler M."/>
            <person name="Zhang X."/>
            <person name="Liu X."/>
        </authorList>
    </citation>
    <scope>NUCLEOTIDE SEQUENCE [LARGE SCALE GENOMIC DNA]</scope>
    <source>
        <strain evidence="3">W106-1 / CGMCC3.15140</strain>
    </source>
</reference>
<accession>W3WL09</accession>
<dbReference type="OrthoDB" id="109543at2759"/>
<evidence type="ECO:0000313" key="3">
    <source>
        <dbReference type="Proteomes" id="UP000030651"/>
    </source>
</evidence>
<name>W3WL09_PESFW</name>
<protein>
    <submittedName>
        <fullName evidence="2">Uncharacterized protein</fullName>
    </submittedName>
</protein>
<dbReference type="EMBL" id="KI912119">
    <property type="protein sequence ID" value="ETS74568.1"/>
    <property type="molecule type" value="Genomic_DNA"/>
</dbReference>
<dbReference type="Proteomes" id="UP000030651">
    <property type="component" value="Unassembled WGS sequence"/>
</dbReference>
<feature type="compositionally biased region" description="Low complexity" evidence="1">
    <location>
        <begin position="494"/>
        <end position="504"/>
    </location>
</feature>
<sequence>MLLQFSQRTRWLKTLRASSAVREIRRSRPDLVPIEELKEATNAVLKSKNLSVASEKCDRVLFEYLFELRGELPLHHVGIIACAHTLSYDMWRDVVGSVRPDPDTEPSDEHFDLRLRAYLSTVIASWRMNKALIDKRVFHAALELLRVMSQPPERLSSVGRLLLWIGEDVLKELIPTELAQTVLARRDYRIHLQRELSSLSEQCDWVEVRKLVGFFDRWRDNQCASRILPEIIPDHQKWLNWRPTVARIKRWSQELRHHENYSDLIPLLALEGPDISIQGRPTARQSPVAIEALRLADAPPELLDDALNLLDVAIDCGGNAVGFLAHFLLHCGQLNVRGIERARLCLAAGYHEQEDSSVSSQTAEPNSCGCNQRDVDFAVIPVSASIDTNMSGFVSRVLDELKTRQVEFCHQLQVDAISVNLEFAQRICVLGSALRSAHWHSAYIPLEFAERFRRFPSKADLESKIRGLQRATGIERHRYVDDLADCVGFSQRDSYPSSPAAPSNPHRPPEDPIWLVPDDALEGERPLLRSQVLMAVYETNPDLAIECLKQSKNEPDTFIKALLYYLPKTTTPDMICVNLAGFLGPRNAPDGKACGGASGGNIHNAWKSLLMHMMRSLGPGMLERCAKTLERKILKSWLRNLNLLYGDSYLDPDGGLGITKEKIKGCLERERSA</sequence>
<gene>
    <name evidence="2" type="ORF">PFICI_13052</name>
</gene>
<dbReference type="RefSeq" id="XP_007839824.1">
    <property type="nucleotide sequence ID" value="XM_007841633.1"/>
</dbReference>
<dbReference type="InParanoid" id="W3WL09"/>
<dbReference type="GeneID" id="19278065"/>
<dbReference type="eggNOG" id="ENOG502TDGK">
    <property type="taxonomic scope" value="Eukaryota"/>
</dbReference>
<dbReference type="KEGG" id="pfy:PFICI_13052"/>
<dbReference type="HOGENOM" id="CLU_408313_0_0_1"/>
<evidence type="ECO:0000313" key="2">
    <source>
        <dbReference type="EMBL" id="ETS74568.1"/>
    </source>
</evidence>
<proteinExistence type="predicted"/>